<protein>
    <submittedName>
        <fullName evidence="2">Uncharacterized protein</fullName>
    </submittedName>
</protein>
<name>A0A3S9SKF0_EIKCO</name>
<evidence type="ECO:0000256" key="1">
    <source>
        <dbReference type="SAM" id="Phobius"/>
    </source>
</evidence>
<dbReference type="AlphaFoldDB" id="A0A3S9SKF0"/>
<organism evidence="2 3">
    <name type="scientific">Eikenella corrodens</name>
    <dbReference type="NCBI Taxonomy" id="539"/>
    <lineage>
        <taxon>Bacteria</taxon>
        <taxon>Pseudomonadati</taxon>
        <taxon>Pseudomonadota</taxon>
        <taxon>Betaproteobacteria</taxon>
        <taxon>Neisseriales</taxon>
        <taxon>Neisseriaceae</taxon>
        <taxon>Eikenella</taxon>
    </lineage>
</organism>
<accession>A0A3S9SKF0</accession>
<keyword evidence="1" id="KW-0812">Transmembrane</keyword>
<evidence type="ECO:0000313" key="3">
    <source>
        <dbReference type="Proteomes" id="UP000282435"/>
    </source>
</evidence>
<keyword evidence="1" id="KW-1133">Transmembrane helix</keyword>
<dbReference type="EMBL" id="CP034670">
    <property type="protein sequence ID" value="AZR59997.1"/>
    <property type="molecule type" value="Genomic_DNA"/>
</dbReference>
<dbReference type="RefSeq" id="WP_126983499.1">
    <property type="nucleotide sequence ID" value="NZ_CP034670.1"/>
</dbReference>
<sequence>MKNALYALIGLLIGAAGMFGYGFYRNHMAQPEAAASAPAVAEASEAAAPPSAQTTAGNRPIPAAFQGVWMGNQLQSTWQDKSDPSYAASYYSTPAGAQAYCNNSENTGIGASTDYSVDPLDSGEDAWLTITPNGIEKSMLETSVNIRNLHYTVYTPNHIAGTAEYVIYDFSCRKEVEGSFDTTCENKHDSFELRLEGDTLYITNGYDYIDDTTGKRMIGTNTGRFVRHPCPPKPDQNT</sequence>
<reference evidence="2 3" key="1">
    <citation type="submission" date="2018-12" db="EMBL/GenBank/DDBJ databases">
        <title>Genome sequencing of Eikenella corrodens KCOM 3110 (= JS217).</title>
        <authorList>
            <person name="Koo J.-K."/>
            <person name="Park S.-N."/>
            <person name="Lim Y.K."/>
        </authorList>
    </citation>
    <scope>NUCLEOTIDE SEQUENCE [LARGE SCALE GENOMIC DNA]</scope>
    <source>
        <strain evidence="2 3">KCOM 3110</strain>
    </source>
</reference>
<dbReference type="Proteomes" id="UP000282435">
    <property type="component" value="Chromosome"/>
</dbReference>
<gene>
    <name evidence="2" type="ORF">ELB75_08145</name>
</gene>
<keyword evidence="1" id="KW-0472">Membrane</keyword>
<evidence type="ECO:0000313" key="2">
    <source>
        <dbReference type="EMBL" id="AZR59997.1"/>
    </source>
</evidence>
<feature type="transmembrane region" description="Helical" evidence="1">
    <location>
        <begin position="6"/>
        <end position="24"/>
    </location>
</feature>
<proteinExistence type="predicted"/>